<dbReference type="Gene3D" id="4.10.240.10">
    <property type="entry name" value="Zn(2)-C6 fungal-type DNA-binding domain"/>
    <property type="match status" value="1"/>
</dbReference>
<dbReference type="Proteomes" id="UP000663861">
    <property type="component" value="Unassembled WGS sequence"/>
</dbReference>
<dbReference type="InterPro" id="IPR001138">
    <property type="entry name" value="Zn2Cys6_DnaBD"/>
</dbReference>
<dbReference type="GO" id="GO:0005634">
    <property type="term" value="C:nucleus"/>
    <property type="evidence" value="ECO:0007669"/>
    <property type="project" value="UniProtKB-SubCell"/>
</dbReference>
<feature type="domain" description="Zn(2)-C6 fungal-type" evidence="4">
    <location>
        <begin position="9"/>
        <end position="37"/>
    </location>
</feature>
<feature type="region of interest" description="Disordered" evidence="3">
    <location>
        <begin position="41"/>
        <end position="120"/>
    </location>
</feature>
<accession>A0A8H3B8H2</accession>
<feature type="compositionally biased region" description="Polar residues" evidence="3">
    <location>
        <begin position="96"/>
        <end position="120"/>
    </location>
</feature>
<evidence type="ECO:0000259" key="4">
    <source>
        <dbReference type="PROSITE" id="PS50048"/>
    </source>
</evidence>
<dbReference type="AlphaFoldDB" id="A0A8H3B8H2"/>
<dbReference type="GO" id="GO:0000981">
    <property type="term" value="F:DNA-binding transcription factor activity, RNA polymerase II-specific"/>
    <property type="evidence" value="ECO:0007669"/>
    <property type="project" value="InterPro"/>
</dbReference>
<protein>
    <recommendedName>
        <fullName evidence="4">Zn(2)-C6 fungal-type domain-containing protein</fullName>
    </recommendedName>
</protein>
<dbReference type="GO" id="GO:0008270">
    <property type="term" value="F:zinc ion binding"/>
    <property type="evidence" value="ECO:0007669"/>
    <property type="project" value="InterPro"/>
</dbReference>
<dbReference type="Pfam" id="PF11951">
    <property type="entry name" value="Fungal_trans_2"/>
    <property type="match status" value="1"/>
</dbReference>
<sequence length="634" mass="70632">MTSTRSNTGCFACKSKHKKCDETKPHCLRCQKSRIECPGYTYIQDPNKPNRKPRTLPAPRTRAIKSHTTPYQGTTQEPSLLPQRQLPLDDLAPSEASYSVPASSEVASVGTPSRTTDTSNWPALSCSFSGSLGHPSVDFSTSHRLAVNPANPYSTTPPLGASTTTPLTYGQASLLAALFSLGQPPDMDLSSQHIQPSIHWLPDPSTSSVSSSSPPNIDQQDDITTHEDEDPEGVVSVIYRELVLDKTAQSNALPFVLQAYAAWTTHMALEPSKMMGVARDFVFSHFEDGEQSRWIVALLANVGIWMGSGELVEARPNPMFSALGTAVLKQLGAVKSLFYPKRPELVTVLNFALETLVMHFYISPLVEVVIIRQEAAPIFRLLCQAMPNAPINLPSLLVHPLSCLRHYVHTDILFNLVIDMPTLFRYEVAIPSNQPFNCQIASEIQGDGILQWRHGMPNNLILLFARMILVRSDECPPSGETIASLERNIRELQPFDGSCSDPFLFLMRFVIQECWRQVAYVYLYMAVCGDTSDTSRVKENFKRFIQLLKGIKSGRMPDTFLMLPLLVISPAAQRQPDREVIRQRTLGIHKRGQVFRANNDIARVIEDYWARADAEGRPIMWSDIAVSRRRVLGA</sequence>
<reference evidence="5" key="1">
    <citation type="submission" date="2021-01" db="EMBL/GenBank/DDBJ databases">
        <authorList>
            <person name="Kaushik A."/>
        </authorList>
    </citation>
    <scope>NUCLEOTIDE SEQUENCE</scope>
    <source>
        <strain evidence="5">AG4-RS23</strain>
    </source>
</reference>
<dbReference type="PROSITE" id="PS50048">
    <property type="entry name" value="ZN2_CY6_FUNGAL_2"/>
    <property type="match status" value="1"/>
</dbReference>
<feature type="compositionally biased region" description="Low complexity" evidence="3">
    <location>
        <begin position="80"/>
        <end position="91"/>
    </location>
</feature>
<organism evidence="5 6">
    <name type="scientific">Rhizoctonia solani</name>
    <dbReference type="NCBI Taxonomy" id="456999"/>
    <lineage>
        <taxon>Eukaryota</taxon>
        <taxon>Fungi</taxon>
        <taxon>Dikarya</taxon>
        <taxon>Basidiomycota</taxon>
        <taxon>Agaricomycotina</taxon>
        <taxon>Agaricomycetes</taxon>
        <taxon>Cantharellales</taxon>
        <taxon>Ceratobasidiaceae</taxon>
        <taxon>Rhizoctonia</taxon>
    </lineage>
</organism>
<dbReference type="SMART" id="SM00066">
    <property type="entry name" value="GAL4"/>
    <property type="match status" value="1"/>
</dbReference>
<feature type="region of interest" description="Disordered" evidence="3">
    <location>
        <begin position="200"/>
        <end position="230"/>
    </location>
</feature>
<dbReference type="PANTHER" id="PTHR37534">
    <property type="entry name" value="TRANSCRIPTIONAL ACTIVATOR PROTEIN UGA3"/>
    <property type="match status" value="1"/>
</dbReference>
<evidence type="ECO:0000313" key="5">
    <source>
        <dbReference type="EMBL" id="CAE6450275.1"/>
    </source>
</evidence>
<dbReference type="PROSITE" id="PS00463">
    <property type="entry name" value="ZN2_CY6_FUNGAL_1"/>
    <property type="match status" value="1"/>
</dbReference>
<comment type="caution">
    <text evidence="5">The sequence shown here is derived from an EMBL/GenBank/DDBJ whole genome shotgun (WGS) entry which is preliminary data.</text>
</comment>
<evidence type="ECO:0000256" key="3">
    <source>
        <dbReference type="SAM" id="MobiDB-lite"/>
    </source>
</evidence>
<dbReference type="SUPFAM" id="SSF57701">
    <property type="entry name" value="Zn2/Cys6 DNA-binding domain"/>
    <property type="match status" value="1"/>
</dbReference>
<feature type="compositionally biased region" description="Low complexity" evidence="3">
    <location>
        <begin position="202"/>
        <end position="215"/>
    </location>
</feature>
<feature type="compositionally biased region" description="Polar residues" evidence="3">
    <location>
        <begin position="66"/>
        <end position="78"/>
    </location>
</feature>
<gene>
    <name evidence="5" type="ORF">RDB_LOCUS53561</name>
</gene>
<dbReference type="CDD" id="cd00067">
    <property type="entry name" value="GAL4"/>
    <property type="match status" value="1"/>
</dbReference>
<evidence type="ECO:0000256" key="2">
    <source>
        <dbReference type="ARBA" id="ARBA00023242"/>
    </source>
</evidence>
<proteinExistence type="predicted"/>
<dbReference type="Pfam" id="PF00172">
    <property type="entry name" value="Zn_clus"/>
    <property type="match status" value="1"/>
</dbReference>
<comment type="subcellular location">
    <subcellularLocation>
        <location evidence="1">Nucleus</location>
    </subcellularLocation>
</comment>
<dbReference type="EMBL" id="CAJMWY010000886">
    <property type="protein sequence ID" value="CAE6450275.1"/>
    <property type="molecule type" value="Genomic_DNA"/>
</dbReference>
<dbReference type="InterPro" id="IPR021858">
    <property type="entry name" value="Fun_TF"/>
</dbReference>
<name>A0A8H3B8H2_9AGAM</name>
<evidence type="ECO:0000256" key="1">
    <source>
        <dbReference type="ARBA" id="ARBA00004123"/>
    </source>
</evidence>
<dbReference type="InterPro" id="IPR036864">
    <property type="entry name" value="Zn2-C6_fun-type_DNA-bd_sf"/>
</dbReference>
<keyword evidence="2" id="KW-0539">Nucleus</keyword>
<dbReference type="PANTHER" id="PTHR37534:SF46">
    <property type="entry name" value="ZN(II)2CYS6 TRANSCRIPTION FACTOR (EUROFUNG)"/>
    <property type="match status" value="1"/>
</dbReference>
<evidence type="ECO:0000313" key="6">
    <source>
        <dbReference type="Proteomes" id="UP000663861"/>
    </source>
</evidence>